<dbReference type="GO" id="GO:0008168">
    <property type="term" value="F:methyltransferase activity"/>
    <property type="evidence" value="ECO:0007669"/>
    <property type="project" value="UniProtKB-KW"/>
</dbReference>
<dbReference type="EMBL" id="UOFM01000450">
    <property type="protein sequence ID" value="VAW82131.1"/>
    <property type="molecule type" value="Genomic_DNA"/>
</dbReference>
<gene>
    <name evidence="2" type="ORF">MNBD_GAMMA14-1951</name>
</gene>
<dbReference type="PANTHER" id="PTHR34203">
    <property type="entry name" value="METHYLTRANSFERASE, FKBM FAMILY PROTEIN"/>
    <property type="match status" value="1"/>
</dbReference>
<sequence>MNLYNKLRMQLRFRRYRRRKEAAEIGFMQSLSLTRRTVIDIGANKGVYSYWMSRAVGPQGRVIAFEPQPELEKHLADVFDSFSLSNVELIPRALSAQPGDVRLYRRSIGAGDASFEAMPGGEAINVPCTTLDEYASSAGLDDIAYIKCDVEGHELAVMQGAEQSLKRWLPVLQVECHHREAAQGDLFAFLSGLGYNGFFIQQGKHLPCEEFDRYPCRKAGTDHRNYLFVAAAAPAGEANPDG</sequence>
<dbReference type="PANTHER" id="PTHR34203:SF15">
    <property type="entry name" value="SLL1173 PROTEIN"/>
    <property type="match status" value="1"/>
</dbReference>
<dbReference type="NCBIfam" id="TIGR01444">
    <property type="entry name" value="fkbM_fam"/>
    <property type="match status" value="1"/>
</dbReference>
<dbReference type="GO" id="GO:0032259">
    <property type="term" value="P:methylation"/>
    <property type="evidence" value="ECO:0007669"/>
    <property type="project" value="UniProtKB-KW"/>
</dbReference>
<proteinExistence type="predicted"/>
<dbReference type="InterPro" id="IPR029063">
    <property type="entry name" value="SAM-dependent_MTases_sf"/>
</dbReference>
<dbReference type="InterPro" id="IPR052514">
    <property type="entry name" value="SAM-dependent_MTase"/>
</dbReference>
<organism evidence="2">
    <name type="scientific">hydrothermal vent metagenome</name>
    <dbReference type="NCBI Taxonomy" id="652676"/>
    <lineage>
        <taxon>unclassified sequences</taxon>
        <taxon>metagenomes</taxon>
        <taxon>ecological metagenomes</taxon>
    </lineage>
</organism>
<evidence type="ECO:0000313" key="2">
    <source>
        <dbReference type="EMBL" id="VAW82131.1"/>
    </source>
</evidence>
<dbReference type="Gene3D" id="3.40.50.150">
    <property type="entry name" value="Vaccinia Virus protein VP39"/>
    <property type="match status" value="1"/>
</dbReference>
<dbReference type="Pfam" id="PF05050">
    <property type="entry name" value="Methyltransf_21"/>
    <property type="match status" value="1"/>
</dbReference>
<dbReference type="SUPFAM" id="SSF53335">
    <property type="entry name" value="S-adenosyl-L-methionine-dependent methyltransferases"/>
    <property type="match status" value="1"/>
</dbReference>
<keyword evidence="2" id="KW-0489">Methyltransferase</keyword>
<accession>A0A3B0YRP5</accession>
<feature type="domain" description="Methyltransferase FkbM" evidence="1">
    <location>
        <begin position="40"/>
        <end position="195"/>
    </location>
</feature>
<protein>
    <submittedName>
        <fullName evidence="2">Methyltransferase FkbM</fullName>
    </submittedName>
</protein>
<name>A0A3B0YRP5_9ZZZZ</name>
<dbReference type="InterPro" id="IPR006342">
    <property type="entry name" value="FkbM_mtfrase"/>
</dbReference>
<dbReference type="AlphaFoldDB" id="A0A3B0YRP5"/>
<reference evidence="2" key="1">
    <citation type="submission" date="2018-06" db="EMBL/GenBank/DDBJ databases">
        <authorList>
            <person name="Zhirakovskaya E."/>
        </authorList>
    </citation>
    <scope>NUCLEOTIDE SEQUENCE</scope>
</reference>
<evidence type="ECO:0000259" key="1">
    <source>
        <dbReference type="Pfam" id="PF05050"/>
    </source>
</evidence>
<keyword evidence="2" id="KW-0808">Transferase</keyword>